<dbReference type="EMBL" id="KI912110">
    <property type="protein sequence ID" value="ETS84341.1"/>
    <property type="molecule type" value="Genomic_DNA"/>
</dbReference>
<dbReference type="KEGG" id="pfy:PFICI_02366"/>
<reference evidence="3" key="1">
    <citation type="journal article" date="2015" name="BMC Genomics">
        <title>Genomic and transcriptomic analysis of the endophytic fungus Pestalotiopsis fici reveals its lifestyle and high potential for synthesis of natural products.</title>
        <authorList>
            <person name="Wang X."/>
            <person name="Zhang X."/>
            <person name="Liu L."/>
            <person name="Xiang M."/>
            <person name="Wang W."/>
            <person name="Sun X."/>
            <person name="Che Y."/>
            <person name="Guo L."/>
            <person name="Liu G."/>
            <person name="Guo L."/>
            <person name="Wang C."/>
            <person name="Yin W.B."/>
            <person name="Stadler M."/>
            <person name="Zhang X."/>
            <person name="Liu X."/>
        </authorList>
    </citation>
    <scope>NUCLEOTIDE SEQUENCE [LARGE SCALE GENOMIC DNA]</scope>
    <source>
        <strain evidence="3">W106-1 / CGMCC3.15140</strain>
    </source>
</reference>
<feature type="chain" id="PRO_5004834623" description="Glycosyl hydrolase family 32 N-terminal domain-containing protein" evidence="1">
    <location>
        <begin position="18"/>
        <end position="328"/>
    </location>
</feature>
<dbReference type="PANTHER" id="PTHR43301">
    <property type="entry name" value="ARABINAN ENDO-1,5-ALPHA-L-ARABINOSIDASE"/>
    <property type="match status" value="1"/>
</dbReference>
<name>W3XGL2_PESFW</name>
<evidence type="ECO:0008006" key="4">
    <source>
        <dbReference type="Google" id="ProtNLM"/>
    </source>
</evidence>
<keyword evidence="3" id="KW-1185">Reference proteome</keyword>
<dbReference type="PANTHER" id="PTHR43301:SF8">
    <property type="entry name" value="ARABINOSIDASE-RELATED"/>
    <property type="match status" value="1"/>
</dbReference>
<keyword evidence="1" id="KW-0732">Signal</keyword>
<dbReference type="Proteomes" id="UP000030651">
    <property type="component" value="Unassembled WGS sequence"/>
</dbReference>
<evidence type="ECO:0000313" key="3">
    <source>
        <dbReference type="Proteomes" id="UP000030651"/>
    </source>
</evidence>
<dbReference type="SUPFAM" id="SSF75005">
    <property type="entry name" value="Arabinanase/levansucrase/invertase"/>
    <property type="match status" value="1"/>
</dbReference>
<proteinExistence type="predicted"/>
<dbReference type="InParanoid" id="W3XGL2"/>
<dbReference type="InterPro" id="IPR023296">
    <property type="entry name" value="Glyco_hydro_beta-prop_sf"/>
</dbReference>
<gene>
    <name evidence="2" type="ORF">PFICI_02366</name>
</gene>
<dbReference type="eggNOG" id="ENOG502RYYQ">
    <property type="taxonomic scope" value="Eukaryota"/>
</dbReference>
<feature type="signal peptide" evidence="1">
    <location>
        <begin position="1"/>
        <end position="17"/>
    </location>
</feature>
<dbReference type="RefSeq" id="XP_007829138.1">
    <property type="nucleotide sequence ID" value="XM_007830947.1"/>
</dbReference>
<sequence>MFAKALILGLACLPSWAINVPSTQERRGYPLVGYLGAFFYGHDPYVYLYTSLNSDPTNFTVLNDGDPVIVPTLGTGGVRDPTIVRGRGTDLGSYWLLGTDLDISKTNWDDADRIGSRAMFIWQSDDLVTWSDERLVTMENETAGMVYAPDAIWDGDKSVYHSNSESFNEDDLDHEGRSTSYTIRYSYTTDFETFTDPQDWFGGGRLDANLLQLDGSSYARFYKNQSASQIYQQISANGLLGDWSEGTAVMDDNTEGPYAFWDNVESNKAHLLLDYYSGGTGYVDFDSDSVEDGVWERNEDSSIPTGLRHGSVLAINQGDLTALQRAYL</sequence>
<dbReference type="HOGENOM" id="CLU_010779_0_1_1"/>
<dbReference type="InterPro" id="IPR050727">
    <property type="entry name" value="GH43_arabinanases"/>
</dbReference>
<accession>W3XGL2</accession>
<dbReference type="CDD" id="cd08983">
    <property type="entry name" value="GH43_Bt3655-like"/>
    <property type="match status" value="1"/>
</dbReference>
<dbReference type="OrthoDB" id="19657at2759"/>
<dbReference type="STRING" id="1229662.W3XGL2"/>
<dbReference type="AlphaFoldDB" id="W3XGL2"/>
<organism evidence="2 3">
    <name type="scientific">Pestalotiopsis fici (strain W106-1 / CGMCC3.15140)</name>
    <dbReference type="NCBI Taxonomy" id="1229662"/>
    <lineage>
        <taxon>Eukaryota</taxon>
        <taxon>Fungi</taxon>
        <taxon>Dikarya</taxon>
        <taxon>Ascomycota</taxon>
        <taxon>Pezizomycotina</taxon>
        <taxon>Sordariomycetes</taxon>
        <taxon>Xylariomycetidae</taxon>
        <taxon>Amphisphaeriales</taxon>
        <taxon>Sporocadaceae</taxon>
        <taxon>Pestalotiopsis</taxon>
    </lineage>
</organism>
<dbReference type="GeneID" id="19267379"/>
<dbReference type="Gene3D" id="2.115.10.20">
    <property type="entry name" value="Glycosyl hydrolase domain, family 43"/>
    <property type="match status" value="1"/>
</dbReference>
<evidence type="ECO:0000313" key="2">
    <source>
        <dbReference type="EMBL" id="ETS84341.1"/>
    </source>
</evidence>
<protein>
    <recommendedName>
        <fullName evidence="4">Glycosyl hydrolase family 32 N-terminal domain-containing protein</fullName>
    </recommendedName>
</protein>
<evidence type="ECO:0000256" key="1">
    <source>
        <dbReference type="SAM" id="SignalP"/>
    </source>
</evidence>